<evidence type="ECO:0000313" key="5">
    <source>
        <dbReference type="EMBL" id="ETW82150.1"/>
    </source>
</evidence>
<comment type="similarity">
    <text evidence="1 4">Belongs to the short-chain dehydrogenases/reductases (SDR) family.</text>
</comment>
<evidence type="ECO:0008006" key="7">
    <source>
        <dbReference type="Google" id="ProtNLM"/>
    </source>
</evidence>
<sequence>MPASDRGPSPLRPPTTSFRVEAQLSPIDSDLHPVVHYGRVAVVTGAASGIGRAAARELAKLGLKLAIADWDADALDALAKELAAKYGEANVIAVPTDVSKLEDVVRLRDRVYEAWGEVAVLLNNAAVSVKGTSWEGLDNWRKLMDINLFGVINVQHTFVPSMLHQENQSVVINTGSKQGITNPPGNGAAYNAAKAAIKSLTESLAHELRQRPHNNVTAHLFIPGWTFTGMTGAGAASASGAEKPAGAWTAEETVLYMLDRVRSGDFYILCPDNETRPEVDHLRIMWGAGDVTEGRPALSRWHPNYKSLFEEYMKEGLAALD</sequence>
<dbReference type="InterPro" id="IPR020904">
    <property type="entry name" value="Sc_DH/Rdtase_CS"/>
</dbReference>
<gene>
    <name evidence="5" type="ORF">HETIRDRAFT_459136</name>
</gene>
<dbReference type="GeneID" id="20676973"/>
<dbReference type="GO" id="GO:0016616">
    <property type="term" value="F:oxidoreductase activity, acting on the CH-OH group of donors, NAD or NADP as acceptor"/>
    <property type="evidence" value="ECO:0007669"/>
    <property type="project" value="UniProtKB-ARBA"/>
</dbReference>
<dbReference type="InParanoid" id="W4K9X7"/>
<keyword evidence="3" id="KW-0560">Oxidoreductase</keyword>
<dbReference type="PANTHER" id="PTHR43008:SF7">
    <property type="entry name" value="SHORT CHAIN DEHYDROGENASE_REDUCTASE (AFU_ORTHOLOGUE AFUA_2G00830)"/>
    <property type="match status" value="1"/>
</dbReference>
<dbReference type="PANTHER" id="PTHR43008">
    <property type="entry name" value="BENZIL REDUCTASE"/>
    <property type="match status" value="1"/>
</dbReference>
<keyword evidence="6" id="KW-1185">Reference proteome</keyword>
<evidence type="ECO:0000313" key="6">
    <source>
        <dbReference type="Proteomes" id="UP000030671"/>
    </source>
</evidence>
<dbReference type="Gene3D" id="3.40.50.720">
    <property type="entry name" value="NAD(P)-binding Rossmann-like Domain"/>
    <property type="match status" value="1"/>
</dbReference>
<dbReference type="PRINTS" id="PR00081">
    <property type="entry name" value="GDHRDH"/>
</dbReference>
<proteinExistence type="inferred from homology"/>
<reference evidence="5 6" key="1">
    <citation type="journal article" date="2012" name="New Phytol.">
        <title>Insight into trade-off between wood decay and parasitism from the genome of a fungal forest pathogen.</title>
        <authorList>
            <person name="Olson A."/>
            <person name="Aerts A."/>
            <person name="Asiegbu F."/>
            <person name="Belbahri L."/>
            <person name="Bouzid O."/>
            <person name="Broberg A."/>
            <person name="Canback B."/>
            <person name="Coutinho P.M."/>
            <person name="Cullen D."/>
            <person name="Dalman K."/>
            <person name="Deflorio G."/>
            <person name="van Diepen L.T."/>
            <person name="Dunand C."/>
            <person name="Duplessis S."/>
            <person name="Durling M."/>
            <person name="Gonthier P."/>
            <person name="Grimwood J."/>
            <person name="Fossdal C.G."/>
            <person name="Hansson D."/>
            <person name="Henrissat B."/>
            <person name="Hietala A."/>
            <person name="Himmelstrand K."/>
            <person name="Hoffmeister D."/>
            <person name="Hogberg N."/>
            <person name="James T.Y."/>
            <person name="Karlsson M."/>
            <person name="Kohler A."/>
            <person name="Kues U."/>
            <person name="Lee Y.H."/>
            <person name="Lin Y.C."/>
            <person name="Lind M."/>
            <person name="Lindquist E."/>
            <person name="Lombard V."/>
            <person name="Lucas S."/>
            <person name="Lunden K."/>
            <person name="Morin E."/>
            <person name="Murat C."/>
            <person name="Park J."/>
            <person name="Raffaello T."/>
            <person name="Rouze P."/>
            <person name="Salamov A."/>
            <person name="Schmutz J."/>
            <person name="Solheim H."/>
            <person name="Stahlberg J."/>
            <person name="Velez H."/>
            <person name="de Vries R.P."/>
            <person name="Wiebenga A."/>
            <person name="Woodward S."/>
            <person name="Yakovlev I."/>
            <person name="Garbelotto M."/>
            <person name="Martin F."/>
            <person name="Grigoriev I.V."/>
            <person name="Stenlid J."/>
        </authorList>
    </citation>
    <scope>NUCLEOTIDE SEQUENCE [LARGE SCALE GENOMIC DNA]</scope>
    <source>
        <strain evidence="5 6">TC 32-1</strain>
    </source>
</reference>
<dbReference type="KEGG" id="hir:HETIRDRAFT_459136"/>
<dbReference type="SUPFAM" id="SSF51735">
    <property type="entry name" value="NAD(P)-binding Rossmann-fold domains"/>
    <property type="match status" value="1"/>
</dbReference>
<dbReference type="RefSeq" id="XP_009546706.1">
    <property type="nucleotide sequence ID" value="XM_009548411.1"/>
</dbReference>
<dbReference type="eggNOG" id="KOG1205">
    <property type="taxonomic scope" value="Eukaryota"/>
</dbReference>
<name>W4K9X7_HETIT</name>
<protein>
    <recommendedName>
        <fullName evidence="7">NAD(P)-binding protein</fullName>
    </recommendedName>
</protein>
<dbReference type="Pfam" id="PF00106">
    <property type="entry name" value="adh_short"/>
    <property type="match status" value="1"/>
</dbReference>
<dbReference type="InterPro" id="IPR002347">
    <property type="entry name" value="SDR_fam"/>
</dbReference>
<evidence type="ECO:0000256" key="3">
    <source>
        <dbReference type="ARBA" id="ARBA00023002"/>
    </source>
</evidence>
<dbReference type="PROSITE" id="PS00061">
    <property type="entry name" value="ADH_SHORT"/>
    <property type="match status" value="1"/>
</dbReference>
<dbReference type="GO" id="GO:0050664">
    <property type="term" value="F:oxidoreductase activity, acting on NAD(P)H, oxygen as acceptor"/>
    <property type="evidence" value="ECO:0007669"/>
    <property type="project" value="TreeGrafter"/>
</dbReference>
<dbReference type="CDD" id="cd05233">
    <property type="entry name" value="SDR_c"/>
    <property type="match status" value="1"/>
</dbReference>
<dbReference type="PRINTS" id="PR00080">
    <property type="entry name" value="SDRFAMILY"/>
</dbReference>
<dbReference type="EMBL" id="KI925458">
    <property type="protein sequence ID" value="ETW82150.1"/>
    <property type="molecule type" value="Genomic_DNA"/>
</dbReference>
<accession>W4K9X7</accession>
<dbReference type="AlphaFoldDB" id="W4K9X7"/>
<keyword evidence="2" id="KW-0521">NADP</keyword>
<evidence type="ECO:0000256" key="2">
    <source>
        <dbReference type="ARBA" id="ARBA00022857"/>
    </source>
</evidence>
<dbReference type="OrthoDB" id="5307821at2759"/>
<evidence type="ECO:0000256" key="4">
    <source>
        <dbReference type="RuleBase" id="RU000363"/>
    </source>
</evidence>
<evidence type="ECO:0000256" key="1">
    <source>
        <dbReference type="ARBA" id="ARBA00006484"/>
    </source>
</evidence>
<dbReference type="HOGENOM" id="CLU_010194_2_3_1"/>
<dbReference type="Proteomes" id="UP000030671">
    <property type="component" value="Unassembled WGS sequence"/>
</dbReference>
<organism evidence="5 6">
    <name type="scientific">Heterobasidion irregulare (strain TC 32-1)</name>
    <dbReference type="NCBI Taxonomy" id="747525"/>
    <lineage>
        <taxon>Eukaryota</taxon>
        <taxon>Fungi</taxon>
        <taxon>Dikarya</taxon>
        <taxon>Basidiomycota</taxon>
        <taxon>Agaricomycotina</taxon>
        <taxon>Agaricomycetes</taxon>
        <taxon>Russulales</taxon>
        <taxon>Bondarzewiaceae</taxon>
        <taxon>Heterobasidion</taxon>
        <taxon>Heterobasidion annosum species complex</taxon>
    </lineage>
</organism>
<dbReference type="InterPro" id="IPR036291">
    <property type="entry name" value="NAD(P)-bd_dom_sf"/>
</dbReference>